<evidence type="ECO:0000313" key="1">
    <source>
        <dbReference type="EMBL" id="SMD25082.1"/>
    </source>
</evidence>
<gene>
    <name evidence="1" type="ORF">SAMN05660733_07980</name>
</gene>
<dbReference type="SUPFAM" id="SSF52540">
    <property type="entry name" value="P-loop containing nucleoside triphosphate hydrolases"/>
    <property type="match status" value="1"/>
</dbReference>
<dbReference type="EMBL" id="FWYC01000024">
    <property type="protein sequence ID" value="SMD25082.1"/>
    <property type="molecule type" value="Genomic_DNA"/>
</dbReference>
<dbReference type="eggNOG" id="COG0237">
    <property type="taxonomic scope" value="Bacteria"/>
</dbReference>
<protein>
    <submittedName>
        <fullName evidence="1">Uncharacterized protein</fullName>
    </submittedName>
</protein>
<keyword evidence="2" id="KW-1185">Reference proteome</keyword>
<name>A0A1W2FTP2_9PSEU</name>
<dbReference type="InterPro" id="IPR027417">
    <property type="entry name" value="P-loop_NTPase"/>
</dbReference>
<dbReference type="Proteomes" id="UP000192840">
    <property type="component" value="Unassembled WGS sequence"/>
</dbReference>
<organism evidence="1 2">
    <name type="scientific">Lentzea albidocapillata</name>
    <dbReference type="NCBI Taxonomy" id="40571"/>
    <lineage>
        <taxon>Bacteria</taxon>
        <taxon>Bacillati</taxon>
        <taxon>Actinomycetota</taxon>
        <taxon>Actinomycetes</taxon>
        <taxon>Pseudonocardiales</taxon>
        <taxon>Pseudonocardiaceae</taxon>
        <taxon>Lentzea</taxon>
    </lineage>
</organism>
<dbReference type="STRING" id="40571.SAMN05660733_07980"/>
<evidence type="ECO:0000313" key="2">
    <source>
        <dbReference type="Proteomes" id="UP000192840"/>
    </source>
</evidence>
<sequence length="73" mass="8100">MTGLSGTGKSTLPNLLAQNGYRTVDTVLERVASRTRNPFGKTEEERNRIIADTREIEPLLREPATVEIDTGSR</sequence>
<accession>A0A1W2FTP2</accession>
<reference evidence="2" key="1">
    <citation type="submission" date="2017-04" db="EMBL/GenBank/DDBJ databases">
        <authorList>
            <person name="Varghese N."/>
            <person name="Submissions S."/>
        </authorList>
    </citation>
    <scope>NUCLEOTIDE SEQUENCE [LARGE SCALE GENOMIC DNA]</scope>
    <source>
        <strain evidence="2">DSM 44073</strain>
    </source>
</reference>
<proteinExistence type="predicted"/>
<dbReference type="AlphaFoldDB" id="A0A1W2FTP2"/>